<comment type="caution">
    <text evidence="1">The sequence shown here is derived from an EMBL/GenBank/DDBJ whole genome shotgun (WGS) entry which is preliminary data.</text>
</comment>
<keyword evidence="2" id="KW-1185">Reference proteome</keyword>
<organism evidence="1 2">
    <name type="scientific">Kitasatospora cystarginea</name>
    <dbReference type="NCBI Taxonomy" id="58350"/>
    <lineage>
        <taxon>Bacteria</taxon>
        <taxon>Bacillati</taxon>
        <taxon>Actinomycetota</taxon>
        <taxon>Actinomycetes</taxon>
        <taxon>Kitasatosporales</taxon>
        <taxon>Streptomycetaceae</taxon>
        <taxon>Kitasatospora</taxon>
    </lineage>
</organism>
<dbReference type="Proteomes" id="UP001500305">
    <property type="component" value="Unassembled WGS sequence"/>
</dbReference>
<protein>
    <submittedName>
        <fullName evidence="1">Uncharacterized protein</fullName>
    </submittedName>
</protein>
<evidence type="ECO:0000313" key="1">
    <source>
        <dbReference type="EMBL" id="GAA2261851.1"/>
    </source>
</evidence>
<sequence length="53" mass="5467">MRDSIPFTPGRARGCHAAALVRADALKGVPFRMSEHIVSGSGGNTAERSEAGA</sequence>
<gene>
    <name evidence="1" type="ORF">GCM10010430_52750</name>
</gene>
<dbReference type="RefSeq" id="WP_344638991.1">
    <property type="nucleotide sequence ID" value="NZ_BAAATR010000027.1"/>
</dbReference>
<dbReference type="EMBL" id="BAAATR010000027">
    <property type="protein sequence ID" value="GAA2261851.1"/>
    <property type="molecule type" value="Genomic_DNA"/>
</dbReference>
<proteinExistence type="predicted"/>
<accession>A0ABP5RJ72</accession>
<evidence type="ECO:0000313" key="2">
    <source>
        <dbReference type="Proteomes" id="UP001500305"/>
    </source>
</evidence>
<reference evidence="2" key="1">
    <citation type="journal article" date="2019" name="Int. J. Syst. Evol. Microbiol.">
        <title>The Global Catalogue of Microorganisms (GCM) 10K type strain sequencing project: providing services to taxonomists for standard genome sequencing and annotation.</title>
        <authorList>
            <consortium name="The Broad Institute Genomics Platform"/>
            <consortium name="The Broad Institute Genome Sequencing Center for Infectious Disease"/>
            <person name="Wu L."/>
            <person name="Ma J."/>
        </authorList>
    </citation>
    <scope>NUCLEOTIDE SEQUENCE [LARGE SCALE GENOMIC DNA]</scope>
    <source>
        <strain evidence="2">JCM 7356</strain>
    </source>
</reference>
<name>A0ABP5RJ72_9ACTN</name>